<dbReference type="SUPFAM" id="SSF53335">
    <property type="entry name" value="S-adenosyl-L-methionine-dependent methyltransferases"/>
    <property type="match status" value="1"/>
</dbReference>
<dbReference type="Gene3D" id="3.40.50.150">
    <property type="entry name" value="Vaccinia Virus protein VP39"/>
    <property type="match status" value="1"/>
</dbReference>
<dbReference type="CDD" id="cd02440">
    <property type="entry name" value="AdoMet_MTases"/>
    <property type="match status" value="1"/>
</dbReference>
<feature type="domain" description="Release factor glutamine methyltransferase N-terminal" evidence="7">
    <location>
        <begin position="8"/>
        <end position="76"/>
    </location>
</feature>
<dbReference type="GO" id="GO:0102559">
    <property type="term" value="F:peptide chain release factor N(5)-glutamine methyltransferase activity"/>
    <property type="evidence" value="ECO:0007669"/>
    <property type="project" value="UniProtKB-EC"/>
</dbReference>
<dbReference type="FunFam" id="3.40.50.150:FF:000053">
    <property type="entry name" value="Release factor glutamine methyltransferase"/>
    <property type="match status" value="1"/>
</dbReference>
<evidence type="ECO:0000256" key="5">
    <source>
        <dbReference type="HAMAP-Rule" id="MF_02126"/>
    </source>
</evidence>
<feature type="binding site" evidence="5">
    <location>
        <begin position="187"/>
        <end position="190"/>
    </location>
    <ligand>
        <name>substrate</name>
    </ligand>
</feature>
<comment type="catalytic activity">
    <reaction evidence="4 5">
        <text>L-glutaminyl-[peptide chain release factor] + S-adenosyl-L-methionine = N(5)-methyl-L-glutaminyl-[peptide chain release factor] + S-adenosyl-L-homocysteine + H(+)</text>
        <dbReference type="Rhea" id="RHEA:42896"/>
        <dbReference type="Rhea" id="RHEA-COMP:10271"/>
        <dbReference type="Rhea" id="RHEA-COMP:10272"/>
        <dbReference type="ChEBI" id="CHEBI:15378"/>
        <dbReference type="ChEBI" id="CHEBI:30011"/>
        <dbReference type="ChEBI" id="CHEBI:57856"/>
        <dbReference type="ChEBI" id="CHEBI:59789"/>
        <dbReference type="ChEBI" id="CHEBI:61891"/>
        <dbReference type="EC" id="2.1.1.297"/>
    </reaction>
</comment>
<evidence type="ECO:0000256" key="3">
    <source>
        <dbReference type="ARBA" id="ARBA00022691"/>
    </source>
</evidence>
<dbReference type="Proteomes" id="UP000194798">
    <property type="component" value="Unassembled WGS sequence"/>
</dbReference>
<dbReference type="InterPro" id="IPR004556">
    <property type="entry name" value="HemK-like"/>
</dbReference>
<dbReference type="GO" id="GO:0032259">
    <property type="term" value="P:methylation"/>
    <property type="evidence" value="ECO:0007669"/>
    <property type="project" value="UniProtKB-KW"/>
</dbReference>
<dbReference type="NCBIfam" id="TIGR03534">
    <property type="entry name" value="RF_mod_PrmC"/>
    <property type="match status" value="1"/>
</dbReference>
<dbReference type="Pfam" id="PF05175">
    <property type="entry name" value="MTS"/>
    <property type="match status" value="1"/>
</dbReference>
<dbReference type="Gene3D" id="1.10.8.10">
    <property type="entry name" value="DNA helicase RuvA subunit, C-terminal domain"/>
    <property type="match status" value="1"/>
</dbReference>
<feature type="binding site" evidence="5">
    <location>
        <begin position="121"/>
        <end position="125"/>
    </location>
    <ligand>
        <name>S-adenosyl-L-methionine</name>
        <dbReference type="ChEBI" id="CHEBI:59789"/>
    </ligand>
</feature>
<feature type="binding site" evidence="5">
    <location>
        <position position="144"/>
    </location>
    <ligand>
        <name>S-adenosyl-L-methionine</name>
        <dbReference type="ChEBI" id="CHEBI:59789"/>
    </ligand>
</feature>
<dbReference type="HAMAP" id="MF_02126">
    <property type="entry name" value="RF_methyltr_PrmC"/>
    <property type="match status" value="1"/>
</dbReference>
<keyword evidence="1 5" id="KW-0489">Methyltransferase</keyword>
<dbReference type="NCBIfam" id="TIGR00536">
    <property type="entry name" value="hemK_fam"/>
    <property type="match status" value="1"/>
</dbReference>
<dbReference type="RefSeq" id="WP_086487722.1">
    <property type="nucleotide sequence ID" value="NZ_MSLT01000012.1"/>
</dbReference>
<dbReference type="OrthoDB" id="9800643at2"/>
<dbReference type="AlphaFoldDB" id="A0A251X878"/>
<evidence type="ECO:0000313" key="9">
    <source>
        <dbReference type="Proteomes" id="UP000194798"/>
    </source>
</evidence>
<reference evidence="8 9" key="1">
    <citation type="submission" date="2016-12" db="EMBL/GenBank/DDBJ databases">
        <title>Thioflexothrix psekupsii D3 genome sequencing and assembly.</title>
        <authorList>
            <person name="Fomenkov A."/>
            <person name="Vincze T."/>
            <person name="Grabovich M."/>
            <person name="Anton B.P."/>
            <person name="Dubinina G."/>
            <person name="Orlova M."/>
            <person name="Belousova E."/>
            <person name="Roberts R.J."/>
        </authorList>
    </citation>
    <scope>NUCLEOTIDE SEQUENCE [LARGE SCALE GENOMIC DNA]</scope>
    <source>
        <strain evidence="8">D3</strain>
    </source>
</reference>
<gene>
    <name evidence="5" type="primary">prmC</name>
    <name evidence="8" type="ORF">TPSD3_06230</name>
</gene>
<keyword evidence="9" id="KW-1185">Reference proteome</keyword>
<evidence type="ECO:0000259" key="6">
    <source>
        <dbReference type="Pfam" id="PF05175"/>
    </source>
</evidence>
<feature type="domain" description="Methyltransferase small" evidence="6">
    <location>
        <begin position="106"/>
        <end position="192"/>
    </location>
</feature>
<dbReference type="PANTHER" id="PTHR18895:SF74">
    <property type="entry name" value="MTRF1L RELEASE FACTOR GLUTAMINE METHYLTRANSFERASE"/>
    <property type="match status" value="1"/>
</dbReference>
<keyword evidence="2 5" id="KW-0808">Transferase</keyword>
<comment type="caution">
    <text evidence="8">The sequence shown here is derived from an EMBL/GenBank/DDBJ whole genome shotgun (WGS) entry which is preliminary data.</text>
</comment>
<evidence type="ECO:0000313" key="8">
    <source>
        <dbReference type="EMBL" id="OUD13937.1"/>
    </source>
</evidence>
<comment type="similarity">
    <text evidence="5">Belongs to the protein N5-glutamine methyltransferase family. PrmC subfamily.</text>
</comment>
<dbReference type="InterPro" id="IPR002052">
    <property type="entry name" value="DNA_methylase_N6_adenine_CS"/>
</dbReference>
<name>A0A251X878_9GAMM</name>
<dbReference type="InterPro" id="IPR050320">
    <property type="entry name" value="N5-glutamine_MTase"/>
</dbReference>
<dbReference type="GO" id="GO:0003676">
    <property type="term" value="F:nucleic acid binding"/>
    <property type="evidence" value="ECO:0007669"/>
    <property type="project" value="InterPro"/>
</dbReference>
<evidence type="ECO:0000256" key="1">
    <source>
        <dbReference type="ARBA" id="ARBA00022603"/>
    </source>
</evidence>
<accession>A0A251X878</accession>
<sequence length="280" mass="31314">MRHSNIQQALKTAYSLLNSYETATLESEILLGFILECSRSQLRAYPERTLTPAQYEQFINLIHARAEGVPIAYLTGQREFWSLPLIITNNTLIPRSDTELLVELALCYLPKDKPTSLFDLGTGSGAIALAIAYERANCQIIATDLSLEALTIAQQNAVILRLLNIQFQQGNWFDALMGKKADLIVSNPPYLAPDDPHLQQGDLRYEPPSALIAPQNGLADLITIIHHAPFFLNAQGWLLLEHGYQQGQAVRHELIKAGFQQVQTHKDYAQHERVSCGQMP</sequence>
<evidence type="ECO:0000256" key="4">
    <source>
        <dbReference type="ARBA" id="ARBA00048391"/>
    </source>
</evidence>
<feature type="binding site" evidence="5">
    <location>
        <position position="187"/>
    </location>
    <ligand>
        <name>S-adenosyl-L-methionine</name>
        <dbReference type="ChEBI" id="CHEBI:59789"/>
    </ligand>
</feature>
<comment type="function">
    <text evidence="5">Methylates the class 1 translation termination release factors RF1/PrfA and RF2/PrfB on the glutamine residue of the universally conserved GGQ motif.</text>
</comment>
<evidence type="ECO:0000259" key="7">
    <source>
        <dbReference type="Pfam" id="PF17827"/>
    </source>
</evidence>
<evidence type="ECO:0000256" key="2">
    <source>
        <dbReference type="ARBA" id="ARBA00022679"/>
    </source>
</evidence>
<dbReference type="PANTHER" id="PTHR18895">
    <property type="entry name" value="HEMK METHYLTRANSFERASE"/>
    <property type="match status" value="1"/>
</dbReference>
<keyword evidence="3 5" id="KW-0949">S-adenosyl-L-methionine</keyword>
<dbReference type="EMBL" id="MSLT01000012">
    <property type="protein sequence ID" value="OUD13937.1"/>
    <property type="molecule type" value="Genomic_DNA"/>
</dbReference>
<protein>
    <recommendedName>
        <fullName evidence="5">Release factor glutamine methyltransferase</fullName>
        <shortName evidence="5">RF MTase</shortName>
        <ecNumber evidence="5">2.1.1.297</ecNumber>
    </recommendedName>
    <alternativeName>
        <fullName evidence="5">N5-glutamine methyltransferase PrmC</fullName>
    </alternativeName>
    <alternativeName>
        <fullName evidence="5">Protein-(glutamine-N5) MTase PrmC</fullName>
    </alternativeName>
    <alternativeName>
        <fullName evidence="5">Protein-glutamine N-methyltransferase PrmC</fullName>
    </alternativeName>
</protein>
<proteinExistence type="inferred from homology"/>
<dbReference type="EC" id="2.1.1.297" evidence="5"/>
<dbReference type="InterPro" id="IPR029063">
    <property type="entry name" value="SAM-dependent_MTases_sf"/>
</dbReference>
<dbReference type="PROSITE" id="PS00092">
    <property type="entry name" value="N6_MTASE"/>
    <property type="match status" value="1"/>
</dbReference>
<organism evidence="8 9">
    <name type="scientific">Thioflexithrix psekupsensis</name>
    <dbReference type="NCBI Taxonomy" id="1570016"/>
    <lineage>
        <taxon>Bacteria</taxon>
        <taxon>Pseudomonadati</taxon>
        <taxon>Pseudomonadota</taxon>
        <taxon>Gammaproteobacteria</taxon>
        <taxon>Thiotrichales</taxon>
        <taxon>Thioflexithrix</taxon>
    </lineage>
</organism>
<dbReference type="InterPro" id="IPR040758">
    <property type="entry name" value="PrmC_N"/>
</dbReference>
<dbReference type="InterPro" id="IPR007848">
    <property type="entry name" value="Small_mtfrase_dom"/>
</dbReference>
<feature type="binding site" evidence="5">
    <location>
        <position position="172"/>
    </location>
    <ligand>
        <name>S-adenosyl-L-methionine</name>
        <dbReference type="ChEBI" id="CHEBI:59789"/>
    </ligand>
</feature>
<dbReference type="Pfam" id="PF17827">
    <property type="entry name" value="PrmC_N"/>
    <property type="match status" value="1"/>
</dbReference>
<dbReference type="InterPro" id="IPR019874">
    <property type="entry name" value="RF_methyltr_PrmC"/>
</dbReference>